<dbReference type="InterPro" id="IPR036188">
    <property type="entry name" value="FAD/NAD-bd_sf"/>
</dbReference>
<dbReference type="SUPFAM" id="SSF51905">
    <property type="entry name" value="FAD/NAD(P)-binding domain"/>
    <property type="match status" value="1"/>
</dbReference>
<evidence type="ECO:0000256" key="7">
    <source>
        <dbReference type="ARBA" id="ARBA00041541"/>
    </source>
</evidence>
<dbReference type="InterPro" id="IPR023753">
    <property type="entry name" value="FAD/NAD-binding_dom"/>
</dbReference>
<keyword evidence="17" id="KW-1185">Reference proteome</keyword>
<evidence type="ECO:0000256" key="4">
    <source>
        <dbReference type="ARBA" id="ARBA00023002"/>
    </source>
</evidence>
<dbReference type="STRING" id="51511.ENSCSAVP00000013648"/>
<evidence type="ECO:0000256" key="2">
    <source>
        <dbReference type="ARBA" id="ARBA00022630"/>
    </source>
</evidence>
<dbReference type="HOGENOM" id="CLU_019845_2_1_1"/>
<evidence type="ECO:0000259" key="15">
    <source>
        <dbReference type="Pfam" id="PF07992"/>
    </source>
</evidence>
<dbReference type="GeneTree" id="ENSGT00390000004582"/>
<evidence type="ECO:0000256" key="11">
    <source>
        <dbReference type="ARBA" id="ARBA00049275"/>
    </source>
</evidence>
<dbReference type="InParanoid" id="H2Z7T6"/>
<keyword evidence="14" id="KW-0812">Transmembrane</keyword>
<comment type="catalytic activity">
    <reaction evidence="11">
        <text>phylloquinone + NADH + H(+) = phylloquinol + NAD(+)</text>
        <dbReference type="Rhea" id="RHEA:74075"/>
        <dbReference type="ChEBI" id="CHEBI:15378"/>
        <dbReference type="ChEBI" id="CHEBI:18067"/>
        <dbReference type="ChEBI" id="CHEBI:28433"/>
        <dbReference type="ChEBI" id="CHEBI:57540"/>
        <dbReference type="ChEBI" id="CHEBI:57945"/>
    </reaction>
    <physiologicalReaction direction="left-to-right" evidence="11">
        <dbReference type="Rhea" id="RHEA:74076"/>
    </physiologicalReaction>
</comment>
<feature type="domain" description="FAD/NAD(P)-binding" evidence="15">
    <location>
        <begin position="13"/>
        <end position="296"/>
    </location>
</feature>
<evidence type="ECO:0000313" key="16">
    <source>
        <dbReference type="Ensembl" id="ENSCSAVP00000013648.1"/>
    </source>
</evidence>
<accession>H2Z7T6</accession>
<evidence type="ECO:0000256" key="14">
    <source>
        <dbReference type="SAM" id="Phobius"/>
    </source>
</evidence>
<reference evidence="16" key="3">
    <citation type="submission" date="2025-09" db="UniProtKB">
        <authorList>
            <consortium name="Ensembl"/>
        </authorList>
    </citation>
    <scope>IDENTIFICATION</scope>
</reference>
<dbReference type="GO" id="GO:0004174">
    <property type="term" value="F:electron-transferring-flavoprotein dehydrogenase activity"/>
    <property type="evidence" value="ECO:0007669"/>
    <property type="project" value="TreeGrafter"/>
</dbReference>
<comment type="similarity">
    <text evidence="1">Belongs to the FAD-dependent oxidoreductase family.</text>
</comment>
<feature type="transmembrane region" description="Helical" evidence="14">
    <location>
        <begin position="12"/>
        <end position="32"/>
    </location>
</feature>
<dbReference type="PRINTS" id="PR00368">
    <property type="entry name" value="FADPNR"/>
</dbReference>
<evidence type="ECO:0000256" key="9">
    <source>
        <dbReference type="ARBA" id="ARBA00048412"/>
    </source>
</evidence>
<name>H2Z7T6_CIOSA</name>
<reference evidence="16" key="2">
    <citation type="submission" date="2025-08" db="UniProtKB">
        <authorList>
            <consortium name="Ensembl"/>
        </authorList>
    </citation>
    <scope>IDENTIFICATION</scope>
</reference>
<evidence type="ECO:0000256" key="3">
    <source>
        <dbReference type="ARBA" id="ARBA00022827"/>
    </source>
</evidence>
<keyword evidence="3" id="KW-0274">FAD</keyword>
<dbReference type="Ensembl" id="ENSCSAVT00000013805.1">
    <property type="protein sequence ID" value="ENSCSAVP00000013648.1"/>
    <property type="gene ID" value="ENSCSAVG00000008003.1"/>
</dbReference>
<reference evidence="17" key="1">
    <citation type="submission" date="2003-08" db="EMBL/GenBank/DDBJ databases">
        <authorList>
            <person name="Birren B."/>
            <person name="Nusbaum C."/>
            <person name="Abebe A."/>
            <person name="Abouelleil A."/>
            <person name="Adekoya E."/>
            <person name="Ait-zahra M."/>
            <person name="Allen N."/>
            <person name="Allen T."/>
            <person name="An P."/>
            <person name="Anderson M."/>
            <person name="Anderson S."/>
            <person name="Arachchi H."/>
            <person name="Armbruster J."/>
            <person name="Bachantsang P."/>
            <person name="Baldwin J."/>
            <person name="Barry A."/>
            <person name="Bayul T."/>
            <person name="Blitshsteyn B."/>
            <person name="Bloom T."/>
            <person name="Blye J."/>
            <person name="Boguslavskiy L."/>
            <person name="Borowsky M."/>
            <person name="Boukhgalter B."/>
            <person name="Brunache A."/>
            <person name="Butler J."/>
            <person name="Calixte N."/>
            <person name="Calvo S."/>
            <person name="Camarata J."/>
            <person name="Campo K."/>
            <person name="Chang J."/>
            <person name="Cheshatsang Y."/>
            <person name="Citroen M."/>
            <person name="Collymore A."/>
            <person name="Considine T."/>
            <person name="Cook A."/>
            <person name="Cooke P."/>
            <person name="Corum B."/>
            <person name="Cuomo C."/>
            <person name="David R."/>
            <person name="Dawoe T."/>
            <person name="Degray S."/>
            <person name="Dodge S."/>
            <person name="Dooley K."/>
            <person name="Dorje P."/>
            <person name="Dorjee K."/>
            <person name="Dorris L."/>
            <person name="Duffey N."/>
            <person name="Dupes A."/>
            <person name="Elkins T."/>
            <person name="Engels R."/>
            <person name="Erickson J."/>
            <person name="Farina A."/>
            <person name="Faro S."/>
            <person name="Ferreira P."/>
            <person name="Fischer H."/>
            <person name="Fitzgerald M."/>
            <person name="Foley K."/>
            <person name="Gage D."/>
            <person name="Galagan J."/>
            <person name="Gearin G."/>
            <person name="Gnerre S."/>
            <person name="Gnirke A."/>
            <person name="Goyette A."/>
            <person name="Graham J."/>
            <person name="Grandbois E."/>
            <person name="Gyaltsen K."/>
            <person name="Hafez N."/>
            <person name="Hagopian D."/>
            <person name="Hagos B."/>
            <person name="Hall J."/>
            <person name="Hatcher B."/>
            <person name="Heller A."/>
            <person name="Higgins H."/>
            <person name="Honan T."/>
            <person name="Horn A."/>
            <person name="Houde N."/>
            <person name="Hughes L."/>
            <person name="Hulme W."/>
            <person name="Husby E."/>
            <person name="Iliev I."/>
            <person name="Jaffe D."/>
            <person name="Jones C."/>
            <person name="Kamal M."/>
            <person name="Kamat A."/>
            <person name="Kamvysselis M."/>
            <person name="Karlsson E."/>
            <person name="Kells C."/>
            <person name="Kieu A."/>
            <person name="Kisner P."/>
            <person name="Kodira C."/>
            <person name="Kulbokas E."/>
            <person name="Labutti K."/>
            <person name="Lama D."/>
            <person name="Landers T."/>
            <person name="Leger J."/>
            <person name="Levine S."/>
            <person name="Lewis D."/>
            <person name="Lewis T."/>
            <person name="Lindblad-toh K."/>
            <person name="Liu X."/>
            <person name="Lokyitsang T."/>
            <person name="Lokyitsang Y."/>
            <person name="Lucien O."/>
            <person name="Lui A."/>
            <person name="Ma L.J."/>
            <person name="Mabbitt R."/>
            <person name="Macdonald J."/>
            <person name="Maclean C."/>
            <person name="Major J."/>
            <person name="Manning J."/>
            <person name="Marabella R."/>
            <person name="Maru K."/>
            <person name="Matthews C."/>
            <person name="Mauceli E."/>
            <person name="Mccarthy M."/>
            <person name="Mcdonough S."/>
            <person name="Mcghee T."/>
            <person name="Meldrim J."/>
            <person name="Meneus L."/>
            <person name="Mesirov J."/>
            <person name="Mihalev A."/>
            <person name="Mihova T."/>
            <person name="Mikkelsen T."/>
            <person name="Mlenga V."/>
            <person name="Moru K."/>
            <person name="Mozes J."/>
            <person name="Mulrain L."/>
            <person name="Munson G."/>
            <person name="Naylor J."/>
            <person name="Newes C."/>
            <person name="Nguyen C."/>
            <person name="Nguyen N."/>
            <person name="Nguyen T."/>
            <person name="Nicol R."/>
            <person name="Nielsen C."/>
            <person name="Nizzari M."/>
            <person name="Norbu C."/>
            <person name="Norbu N."/>
            <person name="O'donnell P."/>
            <person name="Okoawo O."/>
            <person name="O'leary S."/>
            <person name="Omotosho B."/>
            <person name="O'neill K."/>
            <person name="Osman S."/>
            <person name="Parker S."/>
            <person name="Perrin D."/>
            <person name="Phunkhang P."/>
            <person name="Piqani B."/>
            <person name="Purcell S."/>
            <person name="Rachupka T."/>
            <person name="Ramasamy U."/>
            <person name="Rameau R."/>
            <person name="Ray V."/>
            <person name="Raymond C."/>
            <person name="Retta R."/>
            <person name="Richardson S."/>
            <person name="Rise C."/>
            <person name="Rodriguez J."/>
            <person name="Rogers J."/>
            <person name="Rogov P."/>
            <person name="Rutman M."/>
            <person name="Schupbach R."/>
            <person name="Seaman C."/>
            <person name="Settipalli S."/>
            <person name="Sharpe T."/>
            <person name="Sheridan J."/>
            <person name="Sherpa N."/>
            <person name="Shi J."/>
            <person name="Smirnov S."/>
            <person name="Smith C."/>
            <person name="Sougnez C."/>
            <person name="Spencer B."/>
            <person name="Stalker J."/>
            <person name="Stange-thomann N."/>
            <person name="Stavropoulos S."/>
            <person name="Stetson K."/>
            <person name="Stone C."/>
            <person name="Stone S."/>
            <person name="Stubbs M."/>
            <person name="Talamas J."/>
            <person name="Tchuinga P."/>
            <person name="Tenzing P."/>
            <person name="Tesfaye S."/>
            <person name="Theodore J."/>
            <person name="Thoulutsang Y."/>
            <person name="Topham K."/>
            <person name="Towey S."/>
            <person name="Tsamla T."/>
            <person name="Tsomo N."/>
            <person name="Vallee D."/>
            <person name="Vassiliev H."/>
            <person name="Venkataraman V."/>
            <person name="Vinson J."/>
            <person name="Vo A."/>
            <person name="Wade C."/>
            <person name="Wang S."/>
            <person name="Wangchuk T."/>
            <person name="Wangdi T."/>
            <person name="Whittaker C."/>
            <person name="Wilkinson J."/>
            <person name="Wu Y."/>
            <person name="Wyman D."/>
            <person name="Yadav S."/>
            <person name="Yang S."/>
            <person name="Yang X."/>
            <person name="Yeager S."/>
            <person name="Yee E."/>
            <person name="Young G."/>
            <person name="Zainoun J."/>
            <person name="Zembeck L."/>
            <person name="Zimmer A."/>
            <person name="Zody M."/>
            <person name="Lander E."/>
        </authorList>
    </citation>
    <scope>NUCLEOTIDE SEQUENCE [LARGE SCALE GENOMIC DNA]</scope>
</reference>
<dbReference type="AlphaFoldDB" id="H2Z7T6"/>
<keyword evidence="4" id="KW-0560">Oxidoreductase</keyword>
<proteinExistence type="inferred from homology"/>
<evidence type="ECO:0000256" key="12">
    <source>
        <dbReference type="ARBA" id="ARBA00049479"/>
    </source>
</evidence>
<dbReference type="FunFam" id="3.50.50.100:FF:000006">
    <property type="entry name" value="apoptosis-inducing factor 2"/>
    <property type="match status" value="1"/>
</dbReference>
<evidence type="ECO:0000313" key="17">
    <source>
        <dbReference type="Proteomes" id="UP000007875"/>
    </source>
</evidence>
<sequence length="382" mass="41416">MGSGNSVPVKDGMHVVIVGGGYAGSSLAVYLVKKKFCKVTLIDPRDAMFNNIGALRGVAYEEYTKYVFLPHDEMVGDSFVKGVAESLDLQNKTVTLKDGKTVNYTHLVIATGTRSPFPSKISGEYPEASTEEATKLFKDYRDQIKSAKRIVLVGGGAVGVELAGELKTAFPDKEITIVTSSNHLVTTRSKPGFQKKLNETLRHKNITVLFGERVSNIGSLPINQYVKDQVVTTESGKEIAAELVIPCTGTKINKEFYQEALADAMTPHGALEVNEYFEVKGHGNVLAIGDVTAIDEEKMAFLANIHAECVAKNLIAEVKGTKKQPYKPVFGGSLTIMVPVGRLDGVAQINGMVFGSLFVRLAKGDDLLAGKLWKQYGLKKPK</sequence>
<comment type="catalytic activity">
    <reaction evidence="12">
        <text>menaquinone-4 + NADH + H(+) = menaquinol-4 + NAD(+)</text>
        <dbReference type="Rhea" id="RHEA:74079"/>
        <dbReference type="ChEBI" id="CHEBI:15378"/>
        <dbReference type="ChEBI" id="CHEBI:57540"/>
        <dbReference type="ChEBI" id="CHEBI:57945"/>
        <dbReference type="ChEBI" id="CHEBI:78277"/>
        <dbReference type="ChEBI" id="CHEBI:193091"/>
    </reaction>
    <physiologicalReaction direction="left-to-right" evidence="12">
        <dbReference type="Rhea" id="RHEA:74080"/>
    </physiologicalReaction>
</comment>
<dbReference type="GO" id="GO:0008637">
    <property type="term" value="P:apoptotic mitochondrial changes"/>
    <property type="evidence" value="ECO:0007669"/>
    <property type="project" value="TreeGrafter"/>
</dbReference>
<keyword evidence="14" id="KW-1133">Transmembrane helix</keyword>
<dbReference type="Pfam" id="PF07992">
    <property type="entry name" value="Pyr_redox_2"/>
    <property type="match status" value="1"/>
</dbReference>
<dbReference type="Gene3D" id="3.50.50.100">
    <property type="match status" value="1"/>
</dbReference>
<dbReference type="GO" id="GO:0050660">
    <property type="term" value="F:flavin adenine dinucleotide binding"/>
    <property type="evidence" value="ECO:0007669"/>
    <property type="project" value="TreeGrafter"/>
</dbReference>
<dbReference type="Proteomes" id="UP000007875">
    <property type="component" value="Unassembled WGS sequence"/>
</dbReference>
<evidence type="ECO:0000256" key="6">
    <source>
        <dbReference type="ARBA" id="ARBA00040253"/>
    </source>
</evidence>
<evidence type="ECO:0000256" key="10">
    <source>
        <dbReference type="ARBA" id="ARBA00049236"/>
    </source>
</evidence>
<comment type="cofactor">
    <cofactor evidence="5">
        <name>6-hydroxy-FAD</name>
        <dbReference type="ChEBI" id="CHEBI:60470"/>
    </cofactor>
</comment>
<dbReference type="eggNOG" id="KOG1336">
    <property type="taxonomic scope" value="Eukaryota"/>
</dbReference>
<organism evidence="16 17">
    <name type="scientific">Ciona savignyi</name>
    <name type="common">Pacific transparent sea squirt</name>
    <dbReference type="NCBI Taxonomy" id="51511"/>
    <lineage>
        <taxon>Eukaryota</taxon>
        <taxon>Metazoa</taxon>
        <taxon>Chordata</taxon>
        <taxon>Tunicata</taxon>
        <taxon>Ascidiacea</taxon>
        <taxon>Phlebobranchia</taxon>
        <taxon>Cionidae</taxon>
        <taxon>Ciona</taxon>
    </lineage>
</organism>
<evidence type="ECO:0000256" key="1">
    <source>
        <dbReference type="ARBA" id="ARBA00006442"/>
    </source>
</evidence>
<dbReference type="GO" id="GO:0005739">
    <property type="term" value="C:mitochondrion"/>
    <property type="evidence" value="ECO:0007669"/>
    <property type="project" value="TreeGrafter"/>
</dbReference>
<comment type="catalytic activity">
    <reaction evidence="9">
        <text>menadione + NADH + H(+) = menadiol + NAD(+)</text>
        <dbReference type="Rhea" id="RHEA:69695"/>
        <dbReference type="ChEBI" id="CHEBI:6746"/>
        <dbReference type="ChEBI" id="CHEBI:15378"/>
        <dbReference type="ChEBI" id="CHEBI:28869"/>
        <dbReference type="ChEBI" id="CHEBI:57540"/>
        <dbReference type="ChEBI" id="CHEBI:57945"/>
    </reaction>
    <physiologicalReaction direction="left-to-right" evidence="9">
        <dbReference type="Rhea" id="RHEA:69696"/>
    </physiologicalReaction>
</comment>
<evidence type="ECO:0000256" key="13">
    <source>
        <dbReference type="ARBA" id="ARBA00057036"/>
    </source>
</evidence>
<keyword evidence="2" id="KW-0285">Flavoprotein</keyword>
<evidence type="ECO:0000256" key="8">
    <source>
        <dbReference type="ARBA" id="ARBA00042318"/>
    </source>
</evidence>
<dbReference type="PANTHER" id="PTHR43735">
    <property type="entry name" value="APOPTOSIS-INDUCING FACTOR 1"/>
    <property type="match status" value="1"/>
</dbReference>
<keyword evidence="14" id="KW-0472">Membrane</keyword>
<protein>
    <recommendedName>
        <fullName evidence="6">Ferroptosis suppressor protein 1</fullName>
    </recommendedName>
    <alternativeName>
        <fullName evidence="7">Apoptosis-inducing factor homologous mitochondrion-associated inducer of death</fullName>
    </alternativeName>
    <alternativeName>
        <fullName evidence="8">p53-responsive gene 3 protein</fullName>
    </alternativeName>
</protein>
<dbReference type="OMA" id="MAVTHQL"/>
<dbReference type="PRINTS" id="PR00469">
    <property type="entry name" value="PNDRDTASEII"/>
</dbReference>
<comment type="catalytic activity">
    <reaction evidence="10">
        <text>ubiquinone-10 + NADH + H(+) = ubiquinol-10 + NAD(+)</text>
        <dbReference type="Rhea" id="RHEA:61984"/>
        <dbReference type="ChEBI" id="CHEBI:15378"/>
        <dbReference type="ChEBI" id="CHEBI:46245"/>
        <dbReference type="ChEBI" id="CHEBI:57540"/>
        <dbReference type="ChEBI" id="CHEBI:57945"/>
        <dbReference type="ChEBI" id="CHEBI:64183"/>
    </reaction>
    <physiologicalReaction direction="left-to-right" evidence="10">
        <dbReference type="Rhea" id="RHEA:61985"/>
    </physiologicalReaction>
</comment>
<dbReference type="GO" id="GO:0043065">
    <property type="term" value="P:positive regulation of apoptotic process"/>
    <property type="evidence" value="ECO:0007669"/>
    <property type="project" value="TreeGrafter"/>
</dbReference>
<evidence type="ECO:0000256" key="5">
    <source>
        <dbReference type="ARBA" id="ARBA00037027"/>
    </source>
</evidence>
<comment type="function">
    <text evidence="13">Putative FAD-dependent oxidoreductase.</text>
</comment>
<dbReference type="PANTHER" id="PTHR43735:SF3">
    <property type="entry name" value="FERROPTOSIS SUPPRESSOR PROTEIN 1"/>
    <property type="match status" value="1"/>
</dbReference>